<dbReference type="PROSITE" id="PS51257">
    <property type="entry name" value="PROKAR_LIPOPROTEIN"/>
    <property type="match status" value="1"/>
</dbReference>
<proteinExistence type="predicted"/>
<dbReference type="KEGG" id="stha:NCTC11429_01725"/>
<dbReference type="Proteomes" id="UP000308196">
    <property type="component" value="Chromosome"/>
</dbReference>
<dbReference type="RefSeq" id="WP_028070999.1">
    <property type="nucleotide sequence ID" value="NZ_JALHSB010000015.1"/>
</dbReference>
<evidence type="ECO:0008006" key="3">
    <source>
        <dbReference type="Google" id="ProtNLM"/>
    </source>
</evidence>
<dbReference type="GeneID" id="78462479"/>
<sequence>MKKAVYIMIIFVGFILSGCNKDEASKPIFEFSKDNIKQTGWKGTLRVNFKDETNEKEISLLFLDDKVGRYEYEKTQTGGFDYDVEGKLLRIWGLQSNKLEGDWMVVEFAENKLILKDELYSEQYNKTLELTRDY</sequence>
<dbReference type="AlphaFoldDB" id="A0A4U9V2G9"/>
<dbReference type="STRING" id="1123265.GCA_000686625_04376"/>
<accession>A0A4U9V2G9</accession>
<gene>
    <name evidence="1" type="ORF">NCTC11429_01725</name>
</gene>
<dbReference type="EMBL" id="LR590484">
    <property type="protein sequence ID" value="VTR36611.1"/>
    <property type="molecule type" value="Genomic_DNA"/>
</dbReference>
<protein>
    <recommendedName>
        <fullName evidence="3">Lipocalin-like domain-containing protein</fullName>
    </recommendedName>
</protein>
<name>A0A4U9V2G9_9SPHI</name>
<evidence type="ECO:0000313" key="1">
    <source>
        <dbReference type="EMBL" id="VTR36611.1"/>
    </source>
</evidence>
<reference evidence="1 2" key="1">
    <citation type="submission" date="2019-05" db="EMBL/GenBank/DDBJ databases">
        <authorList>
            <consortium name="Pathogen Informatics"/>
        </authorList>
    </citation>
    <scope>NUCLEOTIDE SEQUENCE [LARGE SCALE GENOMIC DNA]</scope>
    <source>
        <strain evidence="1 2">NCTC11429</strain>
    </source>
</reference>
<evidence type="ECO:0000313" key="2">
    <source>
        <dbReference type="Proteomes" id="UP000308196"/>
    </source>
</evidence>
<organism evidence="1 2">
    <name type="scientific">Sphingobacterium thalpophilum</name>
    <dbReference type="NCBI Taxonomy" id="259"/>
    <lineage>
        <taxon>Bacteria</taxon>
        <taxon>Pseudomonadati</taxon>
        <taxon>Bacteroidota</taxon>
        <taxon>Sphingobacteriia</taxon>
        <taxon>Sphingobacteriales</taxon>
        <taxon>Sphingobacteriaceae</taxon>
        <taxon>Sphingobacterium</taxon>
    </lineage>
</organism>